<accession>A0ABW3H0V7</accession>
<dbReference type="Proteomes" id="UP001596977">
    <property type="component" value="Unassembled WGS sequence"/>
</dbReference>
<keyword evidence="1" id="KW-1133">Transmembrane helix</keyword>
<evidence type="ECO:0000256" key="1">
    <source>
        <dbReference type="SAM" id="Phobius"/>
    </source>
</evidence>
<dbReference type="EMBL" id="JBHTJG010000001">
    <property type="protein sequence ID" value="MFD0945049.1"/>
    <property type="molecule type" value="Genomic_DNA"/>
</dbReference>
<evidence type="ECO:0000259" key="2">
    <source>
        <dbReference type="Pfam" id="PF10502"/>
    </source>
</evidence>
<keyword evidence="1" id="KW-0472">Membrane</keyword>
<keyword evidence="1" id="KW-0812">Transmembrane</keyword>
<dbReference type="SUPFAM" id="SSF51306">
    <property type="entry name" value="LexA/Signal peptidase"/>
    <property type="match status" value="1"/>
</dbReference>
<sequence>MPSGNAGGTDGPLFAWGEALRSARASRRRLRRRAVLVAIPALCALATAVAPPTPRLVWNASPSMPVGLYSVSPGVPAATGELVIAWPPKAVRWVAAERRYLPSNVPLVKRVAAMPGDEVCALGARIFINGEPSVARRAADRAGRPLPWWEGCVRLREGQRLLLVVASPDSFDGRYFGVSERADILGKARLLWAR</sequence>
<evidence type="ECO:0000313" key="3">
    <source>
        <dbReference type="EMBL" id="MFD0945049.1"/>
    </source>
</evidence>
<gene>
    <name evidence="3" type="ORF">ACFQ1E_01720</name>
</gene>
<evidence type="ECO:0000313" key="4">
    <source>
        <dbReference type="Proteomes" id="UP001596977"/>
    </source>
</evidence>
<dbReference type="Gene3D" id="2.10.109.10">
    <property type="entry name" value="Umud Fragment, subunit A"/>
    <property type="match status" value="1"/>
</dbReference>
<dbReference type="RefSeq" id="WP_264942684.1">
    <property type="nucleotide sequence ID" value="NZ_JAPDRA010000001.1"/>
</dbReference>
<keyword evidence="4" id="KW-1185">Reference proteome</keyword>
<feature type="domain" description="Peptidase S26" evidence="2">
    <location>
        <begin position="34"/>
        <end position="192"/>
    </location>
</feature>
<name>A0ABW3H0V7_9SPHN</name>
<comment type="caution">
    <text evidence="3">The sequence shown here is derived from an EMBL/GenBank/DDBJ whole genome shotgun (WGS) entry which is preliminary data.</text>
</comment>
<organism evidence="3 4">
    <name type="scientific">Sphingomonas canadensis</name>
    <dbReference type="NCBI Taxonomy" id="1219257"/>
    <lineage>
        <taxon>Bacteria</taxon>
        <taxon>Pseudomonadati</taxon>
        <taxon>Pseudomonadota</taxon>
        <taxon>Alphaproteobacteria</taxon>
        <taxon>Sphingomonadales</taxon>
        <taxon>Sphingomonadaceae</taxon>
        <taxon>Sphingomonas</taxon>
    </lineage>
</organism>
<protein>
    <submittedName>
        <fullName evidence="3">S26 family signal peptidase</fullName>
    </submittedName>
</protein>
<reference evidence="4" key="1">
    <citation type="journal article" date="2019" name="Int. J. Syst. Evol. Microbiol.">
        <title>The Global Catalogue of Microorganisms (GCM) 10K type strain sequencing project: providing services to taxonomists for standard genome sequencing and annotation.</title>
        <authorList>
            <consortium name="The Broad Institute Genomics Platform"/>
            <consortium name="The Broad Institute Genome Sequencing Center for Infectious Disease"/>
            <person name="Wu L."/>
            <person name="Ma J."/>
        </authorList>
    </citation>
    <scope>NUCLEOTIDE SEQUENCE [LARGE SCALE GENOMIC DNA]</scope>
    <source>
        <strain evidence="4">CCUG 62982</strain>
    </source>
</reference>
<dbReference type="Pfam" id="PF10502">
    <property type="entry name" value="Peptidase_S26"/>
    <property type="match status" value="1"/>
</dbReference>
<feature type="transmembrane region" description="Helical" evidence="1">
    <location>
        <begin position="34"/>
        <end position="53"/>
    </location>
</feature>
<proteinExistence type="predicted"/>
<dbReference type="InterPro" id="IPR019533">
    <property type="entry name" value="Peptidase_S26"/>
</dbReference>
<dbReference type="InterPro" id="IPR036286">
    <property type="entry name" value="LexA/Signal_pep-like_sf"/>
</dbReference>